<organism evidence="1 2">
    <name type="scientific">Rasiella rasia</name>
    <dbReference type="NCBI Taxonomy" id="2744027"/>
    <lineage>
        <taxon>Bacteria</taxon>
        <taxon>Pseudomonadati</taxon>
        <taxon>Bacteroidota</taxon>
        <taxon>Flavobacteriia</taxon>
        <taxon>Flavobacteriales</taxon>
        <taxon>Flavobacteriaceae</taxon>
        <taxon>Rasiella</taxon>
    </lineage>
</organism>
<keyword evidence="1" id="KW-0418">Kinase</keyword>
<keyword evidence="1" id="KW-0808">Transferase</keyword>
<evidence type="ECO:0000313" key="2">
    <source>
        <dbReference type="Proteomes" id="UP000505306"/>
    </source>
</evidence>
<proteinExistence type="predicted"/>
<dbReference type="GO" id="GO:0009254">
    <property type="term" value="P:peptidoglycan turnover"/>
    <property type="evidence" value="ECO:0007669"/>
    <property type="project" value="InterPro"/>
</dbReference>
<dbReference type="Proteomes" id="UP000505306">
    <property type="component" value="Chromosome"/>
</dbReference>
<dbReference type="AlphaFoldDB" id="A0A6G6GP10"/>
<dbReference type="InterPro" id="IPR043129">
    <property type="entry name" value="ATPase_NBD"/>
</dbReference>
<dbReference type="GO" id="GO:0006040">
    <property type="term" value="P:amino sugar metabolic process"/>
    <property type="evidence" value="ECO:0007669"/>
    <property type="project" value="InterPro"/>
</dbReference>
<dbReference type="Pfam" id="PF03702">
    <property type="entry name" value="AnmK"/>
    <property type="match status" value="1"/>
</dbReference>
<dbReference type="GO" id="GO:0005524">
    <property type="term" value="F:ATP binding"/>
    <property type="evidence" value="ECO:0007669"/>
    <property type="project" value="InterPro"/>
</dbReference>
<sequence length="355" mass="38764">MFKTTYSVLGVMSGTSLDGIDVAELQFKVSEEGKWTFKIVTSETVAYPLTWVAILKEAVHFSEGRLKTLNEKYTRYLAQIIREFIAKNAIKNLDAVCSHGHTILHNPDQGITLQIGNLPEISTLSNETVVCDFRVQDVSLGGQGAPLVPIGDQLLFSEYDYCLNLGGFANCSSEVDGVRIAYDICPVNIVLNSLSEVLGLPYDDGGTIARNGLVDKSLLTQLNNLPFYSLSPPKSLGLEWVQAHVFPLLNASEISAENKIATFTEHIAQQLAAQFAIGSTVLVTGGGAYNTYLLEQMMAHKKLQLVVPEKRLVEFKEALIFGLLGVLRLRNEVNCLASVTGASHNHSTGVIFKTI</sequence>
<gene>
    <name evidence="1" type="ORF">G5B37_12310</name>
</gene>
<dbReference type="GO" id="GO:0016773">
    <property type="term" value="F:phosphotransferase activity, alcohol group as acceptor"/>
    <property type="evidence" value="ECO:0007669"/>
    <property type="project" value="InterPro"/>
</dbReference>
<dbReference type="GO" id="GO:0016301">
    <property type="term" value="F:kinase activity"/>
    <property type="evidence" value="ECO:0007669"/>
    <property type="project" value="UniProtKB-KW"/>
</dbReference>
<dbReference type="NCBIfam" id="NF007144">
    <property type="entry name" value="PRK09585.2-3"/>
    <property type="match status" value="1"/>
</dbReference>
<accession>A0A6G6GP10</accession>
<dbReference type="EMBL" id="CP049057">
    <property type="protein sequence ID" value="QIE60316.1"/>
    <property type="molecule type" value="Genomic_DNA"/>
</dbReference>
<dbReference type="SUPFAM" id="SSF53067">
    <property type="entry name" value="Actin-like ATPase domain"/>
    <property type="match status" value="1"/>
</dbReference>
<dbReference type="PANTHER" id="PTHR30605">
    <property type="entry name" value="ANHYDRO-N-ACETYLMURAMIC ACID KINASE"/>
    <property type="match status" value="1"/>
</dbReference>
<dbReference type="KEGG" id="mgel:G5B37_12310"/>
<evidence type="ECO:0000313" key="1">
    <source>
        <dbReference type="EMBL" id="QIE60316.1"/>
    </source>
</evidence>
<keyword evidence="2" id="KW-1185">Reference proteome</keyword>
<protein>
    <submittedName>
        <fullName evidence="1">Anhydro-N-acetylmuramic acid kinase</fullName>
        <ecNumber evidence="1">2.7.1.170</ecNumber>
    </submittedName>
</protein>
<dbReference type="PANTHER" id="PTHR30605:SF0">
    <property type="entry name" value="ANHYDRO-N-ACETYLMURAMIC ACID KINASE"/>
    <property type="match status" value="1"/>
</dbReference>
<dbReference type="EC" id="2.7.1.170" evidence="1"/>
<dbReference type="RefSeq" id="WP_164680329.1">
    <property type="nucleotide sequence ID" value="NZ_CP049057.1"/>
</dbReference>
<dbReference type="InterPro" id="IPR005338">
    <property type="entry name" value="Anhydro_N_Ac-Mur_kinase"/>
</dbReference>
<dbReference type="Gene3D" id="3.30.420.40">
    <property type="match status" value="2"/>
</dbReference>
<name>A0A6G6GP10_9FLAO</name>
<reference evidence="1 2" key="1">
    <citation type="submission" date="2020-02" db="EMBL/GenBank/DDBJ databases">
        <title>Complete genome sequence of Flavobacteriaceae bacterium.</title>
        <authorList>
            <person name="Kim S.-J."/>
            <person name="Kim Y.-S."/>
            <person name="Kim K.-H."/>
        </authorList>
    </citation>
    <scope>NUCLEOTIDE SEQUENCE [LARGE SCALE GENOMIC DNA]</scope>
    <source>
        <strain evidence="1 2">RR4-40</strain>
    </source>
</reference>